<reference evidence="13" key="1">
    <citation type="submission" date="2011-06" db="EMBL/GenBank/DDBJ databases">
        <title>Complete genome sequence of Paenibacillus mucilaginosus KNP414.</title>
        <authorList>
            <person name="Wang J."/>
            <person name="Hu S."/>
            <person name="Hu X."/>
            <person name="Zhang B."/>
            <person name="Dong D."/>
            <person name="Zhang S."/>
            <person name="Zhao K."/>
            <person name="Wu D."/>
        </authorList>
    </citation>
    <scope>NUCLEOTIDE SEQUENCE [LARGE SCALE GENOMIC DNA]</scope>
    <source>
        <strain evidence="13">KNP414</strain>
    </source>
</reference>
<dbReference type="NCBIfam" id="NF000840">
    <property type="entry name" value="PRK00071.1-3"/>
    <property type="match status" value="1"/>
</dbReference>
<evidence type="ECO:0000256" key="1">
    <source>
        <dbReference type="ARBA" id="ARBA00002324"/>
    </source>
</evidence>
<evidence type="ECO:0000313" key="13">
    <source>
        <dbReference type="Proteomes" id="UP000006620"/>
    </source>
</evidence>
<dbReference type="EMBL" id="CP002869">
    <property type="protein sequence ID" value="AEI42714.1"/>
    <property type="molecule type" value="Genomic_DNA"/>
</dbReference>
<name>F8FFT7_PAEMK</name>
<dbReference type="Proteomes" id="UP000006620">
    <property type="component" value="Chromosome"/>
</dbReference>
<comment type="function">
    <text evidence="1 10">Catalyzes the reversible adenylation of nicotinate mononucleotide (NaMN) to nicotinic acid adenine dinucleotide (NaAD).</text>
</comment>
<gene>
    <name evidence="10 12" type="primary">nadD</name>
    <name evidence="12" type="ordered locus">KNP414_04182</name>
</gene>
<dbReference type="PATRIC" id="fig|1036673.3.peg.3854"/>
<dbReference type="InterPro" id="IPR014729">
    <property type="entry name" value="Rossmann-like_a/b/a_fold"/>
</dbReference>
<dbReference type="UniPathway" id="UPA00253">
    <property type="reaction ID" value="UER00332"/>
</dbReference>
<accession>F8FFT7</accession>
<evidence type="ECO:0000256" key="9">
    <source>
        <dbReference type="ARBA" id="ARBA00048721"/>
    </source>
</evidence>
<evidence type="ECO:0000256" key="2">
    <source>
        <dbReference type="ARBA" id="ARBA00005019"/>
    </source>
</evidence>
<dbReference type="EC" id="2.7.7.18" evidence="10"/>
<organism evidence="12 13">
    <name type="scientific">Paenibacillus mucilaginosus (strain KNP414)</name>
    <dbReference type="NCBI Taxonomy" id="1036673"/>
    <lineage>
        <taxon>Bacteria</taxon>
        <taxon>Bacillati</taxon>
        <taxon>Bacillota</taxon>
        <taxon>Bacilli</taxon>
        <taxon>Bacillales</taxon>
        <taxon>Paenibacillaceae</taxon>
        <taxon>Paenibacillus</taxon>
    </lineage>
</organism>
<keyword evidence="3 10" id="KW-0662">Pyridine nucleotide biosynthesis</keyword>
<dbReference type="PANTHER" id="PTHR39321">
    <property type="entry name" value="NICOTINATE-NUCLEOTIDE ADENYLYLTRANSFERASE-RELATED"/>
    <property type="match status" value="1"/>
</dbReference>
<evidence type="ECO:0000256" key="6">
    <source>
        <dbReference type="ARBA" id="ARBA00022741"/>
    </source>
</evidence>
<protein>
    <recommendedName>
        <fullName evidence="10">Probable nicotinate-nucleotide adenylyltransferase</fullName>
        <ecNumber evidence="10">2.7.7.18</ecNumber>
    </recommendedName>
    <alternativeName>
        <fullName evidence="10">Deamido-NAD(+) diphosphorylase</fullName>
    </alternativeName>
    <alternativeName>
        <fullName evidence="10">Deamido-NAD(+) pyrophosphorylase</fullName>
    </alternativeName>
    <alternativeName>
        <fullName evidence="10">Nicotinate mononucleotide adenylyltransferase</fullName>
        <shortName evidence="10">NaMN adenylyltransferase</shortName>
    </alternativeName>
</protein>
<evidence type="ECO:0000313" key="12">
    <source>
        <dbReference type="EMBL" id="AEI42714.1"/>
    </source>
</evidence>
<dbReference type="GO" id="GO:0009435">
    <property type="term" value="P:NAD+ biosynthetic process"/>
    <property type="evidence" value="ECO:0007669"/>
    <property type="project" value="UniProtKB-UniRule"/>
</dbReference>
<evidence type="ECO:0000259" key="11">
    <source>
        <dbReference type="Pfam" id="PF01467"/>
    </source>
</evidence>
<dbReference type="CDD" id="cd02165">
    <property type="entry name" value="NMNAT"/>
    <property type="match status" value="1"/>
</dbReference>
<dbReference type="NCBIfam" id="TIGR00125">
    <property type="entry name" value="cyt_tran_rel"/>
    <property type="match status" value="1"/>
</dbReference>
<proteinExistence type="inferred from homology"/>
<evidence type="ECO:0000256" key="8">
    <source>
        <dbReference type="ARBA" id="ARBA00023027"/>
    </source>
</evidence>
<dbReference type="PANTHER" id="PTHR39321:SF3">
    <property type="entry name" value="PHOSPHOPANTETHEINE ADENYLYLTRANSFERASE"/>
    <property type="match status" value="1"/>
</dbReference>
<dbReference type="Gene3D" id="3.40.50.620">
    <property type="entry name" value="HUPs"/>
    <property type="match status" value="1"/>
</dbReference>
<sequence length="195" mass="22486">MKVGLMGGTFDPIHLGHLLAADSVCEALELDEVWFMPTNVPPHKEHKPGASAAERLEMVRLAVEGHPRFRASDVELRRGGVSYSIETVTRLRKEHPEEQFYYIIGADMVQYLPKWYRIEELVRLVTFVGLERPGYSTEYETLPGPIREAVRLVRMPQVELSSTEIRQRRAEGRSARYRVPDRVNDYIEVNSLYET</sequence>
<evidence type="ECO:0000256" key="3">
    <source>
        <dbReference type="ARBA" id="ARBA00022642"/>
    </source>
</evidence>
<comment type="catalytic activity">
    <reaction evidence="9 10">
        <text>nicotinate beta-D-ribonucleotide + ATP + H(+) = deamido-NAD(+) + diphosphate</text>
        <dbReference type="Rhea" id="RHEA:22860"/>
        <dbReference type="ChEBI" id="CHEBI:15378"/>
        <dbReference type="ChEBI" id="CHEBI:30616"/>
        <dbReference type="ChEBI" id="CHEBI:33019"/>
        <dbReference type="ChEBI" id="CHEBI:57502"/>
        <dbReference type="ChEBI" id="CHEBI:58437"/>
        <dbReference type="EC" id="2.7.7.18"/>
    </reaction>
</comment>
<dbReference type="HOGENOM" id="CLU_069765_3_1_9"/>
<keyword evidence="4 10" id="KW-0808">Transferase</keyword>
<dbReference type="NCBIfam" id="TIGR00482">
    <property type="entry name" value="nicotinate (nicotinamide) nucleotide adenylyltransferase"/>
    <property type="match status" value="1"/>
</dbReference>
<keyword evidence="7 10" id="KW-0067">ATP-binding</keyword>
<dbReference type="GO" id="GO:0004515">
    <property type="term" value="F:nicotinate-nucleotide adenylyltransferase activity"/>
    <property type="evidence" value="ECO:0007669"/>
    <property type="project" value="UniProtKB-UniRule"/>
</dbReference>
<dbReference type="RefSeq" id="WP_013917870.1">
    <property type="nucleotide sequence ID" value="NC_015690.1"/>
</dbReference>
<reference evidence="12 13" key="2">
    <citation type="journal article" date="2013" name="Genome Announc.">
        <title>Genome Sequence of Growth-Improving Paenibacillus mucilaginosus Strain KNP414.</title>
        <authorList>
            <person name="Lu J.J."/>
            <person name="Wang J.F."/>
            <person name="Hu X.F."/>
        </authorList>
    </citation>
    <scope>NUCLEOTIDE SEQUENCE [LARGE SCALE GENOMIC DNA]</scope>
    <source>
        <strain evidence="12 13">KNP414</strain>
    </source>
</reference>
<dbReference type="SUPFAM" id="SSF52374">
    <property type="entry name" value="Nucleotidylyl transferase"/>
    <property type="match status" value="1"/>
</dbReference>
<evidence type="ECO:0000256" key="5">
    <source>
        <dbReference type="ARBA" id="ARBA00022695"/>
    </source>
</evidence>
<keyword evidence="6 10" id="KW-0547">Nucleotide-binding</keyword>
<dbReference type="InterPro" id="IPR005248">
    <property type="entry name" value="NadD/NMNAT"/>
</dbReference>
<dbReference type="KEGG" id="pms:KNP414_04182"/>
<dbReference type="InterPro" id="IPR004821">
    <property type="entry name" value="Cyt_trans-like"/>
</dbReference>
<feature type="domain" description="Cytidyltransferase-like" evidence="11">
    <location>
        <begin position="5"/>
        <end position="168"/>
    </location>
</feature>
<dbReference type="GO" id="GO:0005524">
    <property type="term" value="F:ATP binding"/>
    <property type="evidence" value="ECO:0007669"/>
    <property type="project" value="UniProtKB-KW"/>
</dbReference>
<comment type="similarity">
    <text evidence="10">Belongs to the NadD family.</text>
</comment>
<evidence type="ECO:0000256" key="10">
    <source>
        <dbReference type="HAMAP-Rule" id="MF_00244"/>
    </source>
</evidence>
<evidence type="ECO:0000256" key="7">
    <source>
        <dbReference type="ARBA" id="ARBA00022840"/>
    </source>
</evidence>
<keyword evidence="8 10" id="KW-0520">NAD</keyword>
<dbReference type="NCBIfam" id="NF000841">
    <property type="entry name" value="PRK00071.1-4"/>
    <property type="match status" value="1"/>
</dbReference>
<keyword evidence="5 10" id="KW-0548">Nucleotidyltransferase</keyword>
<dbReference type="AlphaFoldDB" id="F8FFT7"/>
<dbReference type="Pfam" id="PF01467">
    <property type="entry name" value="CTP_transf_like"/>
    <property type="match status" value="1"/>
</dbReference>
<dbReference type="HAMAP" id="MF_00244">
    <property type="entry name" value="NaMN_adenylyltr"/>
    <property type="match status" value="1"/>
</dbReference>
<evidence type="ECO:0000256" key="4">
    <source>
        <dbReference type="ARBA" id="ARBA00022679"/>
    </source>
</evidence>
<comment type="pathway">
    <text evidence="2 10">Cofactor biosynthesis; NAD(+) biosynthesis; deamido-NAD(+) from nicotinate D-ribonucleotide: step 1/1.</text>
</comment>